<organism evidence="1">
    <name type="scientific">viral metagenome</name>
    <dbReference type="NCBI Taxonomy" id="1070528"/>
    <lineage>
        <taxon>unclassified sequences</taxon>
        <taxon>metagenomes</taxon>
        <taxon>organismal metagenomes</taxon>
    </lineage>
</organism>
<sequence>MSNLLKQLKTIITPLTKHIESIEEHNKILCTALQDLLNEEDVKLIPSYELLVNTYSTCLEYSSVSMTSNEKSDQFQGYDPIHAPPKLRKKGKAKVFNKPQVKNAINANNINNVNNVNNVSNVKIAKKQTPYKSNYSSNMPDFDQCMIENTSIPKLEKIKTVKTVKTIDINLSGACVYIIDIKEFFYYLHNGFLYDIDTHLRIGSIQSDGFHIKDDIIPFTTAPVTLHDDPISNDYPEHFTNVDDQIIYTKDNNNVLRAVGTCIDGANQIW</sequence>
<dbReference type="EMBL" id="MN740330">
    <property type="protein sequence ID" value="QHU00892.1"/>
    <property type="molecule type" value="Genomic_DNA"/>
</dbReference>
<name>A0A6C0J5I5_9ZZZZ</name>
<dbReference type="AlphaFoldDB" id="A0A6C0J5I5"/>
<reference evidence="1" key="1">
    <citation type="journal article" date="2020" name="Nature">
        <title>Giant virus diversity and host interactions through global metagenomics.</title>
        <authorList>
            <person name="Schulz F."/>
            <person name="Roux S."/>
            <person name="Paez-Espino D."/>
            <person name="Jungbluth S."/>
            <person name="Walsh D.A."/>
            <person name="Denef V.J."/>
            <person name="McMahon K.D."/>
            <person name="Konstantinidis K.T."/>
            <person name="Eloe-Fadrosh E.A."/>
            <person name="Kyrpides N.C."/>
            <person name="Woyke T."/>
        </authorList>
    </citation>
    <scope>NUCLEOTIDE SEQUENCE</scope>
    <source>
        <strain evidence="1">GVMAG-M-3300025860-20</strain>
    </source>
</reference>
<evidence type="ECO:0000313" key="1">
    <source>
        <dbReference type="EMBL" id="QHU00892.1"/>
    </source>
</evidence>
<proteinExistence type="predicted"/>
<protein>
    <submittedName>
        <fullName evidence="1">Uncharacterized protein</fullName>
    </submittedName>
</protein>
<accession>A0A6C0J5I5</accession>